<comment type="caution">
    <text evidence="6">The sequence shown here is derived from an EMBL/GenBank/DDBJ whole genome shotgun (WGS) entry which is preliminary data.</text>
</comment>
<dbReference type="PANTHER" id="PTHR48043:SF145">
    <property type="entry name" value="FI06409P-RELATED"/>
    <property type="match status" value="1"/>
</dbReference>
<keyword evidence="7" id="KW-1185">Reference proteome</keyword>
<dbReference type="InterPro" id="IPR002213">
    <property type="entry name" value="UDP_glucos_trans"/>
</dbReference>
<dbReference type="SUPFAM" id="SSF53756">
    <property type="entry name" value="UDP-Glycosyltransferase/glycogen phosphorylase"/>
    <property type="match status" value="1"/>
</dbReference>
<dbReference type="InterPro" id="IPR050271">
    <property type="entry name" value="UDP-glycosyltransferase"/>
</dbReference>
<dbReference type="CDD" id="cd03784">
    <property type="entry name" value="GT1_Gtf-like"/>
    <property type="match status" value="1"/>
</dbReference>
<dbReference type="GO" id="GO:0016020">
    <property type="term" value="C:membrane"/>
    <property type="evidence" value="ECO:0007669"/>
    <property type="project" value="UniProtKB-SubCell"/>
</dbReference>
<reference evidence="6 7" key="1">
    <citation type="submission" date="2023-03" db="EMBL/GenBank/DDBJ databases">
        <title>High recombination rates correlate with genetic variation in Cardiocondyla obscurior ants.</title>
        <authorList>
            <person name="Errbii M."/>
        </authorList>
    </citation>
    <scope>NUCLEOTIDE SEQUENCE [LARGE SCALE GENOMIC DNA]</scope>
    <source>
        <strain evidence="6">Alpha-2009</strain>
        <tissue evidence="6">Whole body</tissue>
    </source>
</reference>
<sequence>MKTLLPVLLVILACNQITSYRILGVFPLHGKSHWSTQEALMKDLAARGHQVDVVTQFPQEKPIPNYKDISLKGSLPQVINNVTAADISNFGGTSINSLVEMAGTSVCRLLAHPKMQELIKNSPHENPPYDIVIVESFVAPCFLAFGRYLKVPLVVTVTSIFHDWLNDLSGNPMNPAYVTSLFAPFSQRMNFKERLTNFFLKHYLTWQMYYYTNQQQLPLVKEYFGLDLPHINDLFKDVSVYLVNSHYSLNGIRPLTTNVIEIGGLHVRDDNTPLSPEVKKWLDESTHGCIYFTFGSMVRIETFPKELLQQIYASFEKIAPVRILMKIAKKEELLPGLPKNVMTQSWFPQITVLKHKNIRAFITHGGLLGTQEAVHVGVPMIGIPLFGDQRINIKNYVNKNVAISLNSVEEVTEEKLTSALNTILKDSSYYENVKKLSKQFLDRPTNASDMAVFWVEYVAKYGNILQSPALDLNWWQYHLLDIYALIFAVITTVLFTALFVLRKLKKLVFGSRPGVKKDSVATKSKKNK</sequence>
<evidence type="ECO:0000313" key="6">
    <source>
        <dbReference type="EMBL" id="KAL0113953.1"/>
    </source>
</evidence>
<evidence type="ECO:0000256" key="3">
    <source>
        <dbReference type="ARBA" id="ARBA00022679"/>
    </source>
</evidence>
<comment type="similarity">
    <text evidence="1 4">Belongs to the UDP-glycosyltransferase family.</text>
</comment>
<dbReference type="Proteomes" id="UP001430953">
    <property type="component" value="Unassembled WGS sequence"/>
</dbReference>
<proteinExistence type="inferred from homology"/>
<protein>
    <recommendedName>
        <fullName evidence="5">UDP-glucuronosyltransferase</fullName>
        <ecNumber evidence="5">2.4.1.17</ecNumber>
    </recommendedName>
</protein>
<keyword evidence="5" id="KW-0472">Membrane</keyword>
<evidence type="ECO:0000256" key="4">
    <source>
        <dbReference type="RuleBase" id="RU003718"/>
    </source>
</evidence>
<dbReference type="EC" id="2.4.1.17" evidence="5"/>
<dbReference type="EMBL" id="JADYXP020000011">
    <property type="protein sequence ID" value="KAL0113953.1"/>
    <property type="molecule type" value="Genomic_DNA"/>
</dbReference>
<dbReference type="GO" id="GO:0015020">
    <property type="term" value="F:glucuronosyltransferase activity"/>
    <property type="evidence" value="ECO:0007669"/>
    <property type="project" value="UniProtKB-EC"/>
</dbReference>
<feature type="chain" id="PRO_5043095750" description="UDP-glucuronosyltransferase" evidence="5">
    <location>
        <begin position="20"/>
        <end position="528"/>
    </location>
</feature>
<comment type="subcellular location">
    <subcellularLocation>
        <location evidence="5">Membrane</location>
        <topology evidence="5">Single-pass membrane protein</topology>
    </subcellularLocation>
</comment>
<evidence type="ECO:0000256" key="2">
    <source>
        <dbReference type="ARBA" id="ARBA00022676"/>
    </source>
</evidence>
<dbReference type="AlphaFoldDB" id="A0AAW2FDL2"/>
<evidence type="ECO:0000256" key="1">
    <source>
        <dbReference type="ARBA" id="ARBA00009995"/>
    </source>
</evidence>
<gene>
    <name evidence="6" type="ORF">PUN28_011343</name>
</gene>
<dbReference type="Pfam" id="PF00201">
    <property type="entry name" value="UDPGT"/>
    <property type="match status" value="1"/>
</dbReference>
<keyword evidence="5" id="KW-1133">Transmembrane helix</keyword>
<dbReference type="PROSITE" id="PS00375">
    <property type="entry name" value="UDPGT"/>
    <property type="match status" value="1"/>
</dbReference>
<accession>A0AAW2FDL2</accession>
<comment type="catalytic activity">
    <reaction evidence="5">
        <text>glucuronate acceptor + UDP-alpha-D-glucuronate = acceptor beta-D-glucuronoside + UDP + H(+)</text>
        <dbReference type="Rhea" id="RHEA:21032"/>
        <dbReference type="ChEBI" id="CHEBI:15378"/>
        <dbReference type="ChEBI" id="CHEBI:58052"/>
        <dbReference type="ChEBI" id="CHEBI:58223"/>
        <dbReference type="ChEBI" id="CHEBI:132367"/>
        <dbReference type="ChEBI" id="CHEBI:132368"/>
        <dbReference type="EC" id="2.4.1.17"/>
    </reaction>
</comment>
<feature type="transmembrane region" description="Helical" evidence="5">
    <location>
        <begin position="482"/>
        <end position="501"/>
    </location>
</feature>
<dbReference type="PANTHER" id="PTHR48043">
    <property type="entry name" value="EG:EG0003.4 PROTEIN-RELATED"/>
    <property type="match status" value="1"/>
</dbReference>
<organism evidence="6 7">
    <name type="scientific">Cardiocondyla obscurior</name>
    <dbReference type="NCBI Taxonomy" id="286306"/>
    <lineage>
        <taxon>Eukaryota</taxon>
        <taxon>Metazoa</taxon>
        <taxon>Ecdysozoa</taxon>
        <taxon>Arthropoda</taxon>
        <taxon>Hexapoda</taxon>
        <taxon>Insecta</taxon>
        <taxon>Pterygota</taxon>
        <taxon>Neoptera</taxon>
        <taxon>Endopterygota</taxon>
        <taxon>Hymenoptera</taxon>
        <taxon>Apocrita</taxon>
        <taxon>Aculeata</taxon>
        <taxon>Formicoidea</taxon>
        <taxon>Formicidae</taxon>
        <taxon>Myrmicinae</taxon>
        <taxon>Cardiocondyla</taxon>
    </lineage>
</organism>
<keyword evidence="5" id="KW-0812">Transmembrane</keyword>
<keyword evidence="3 4" id="KW-0808">Transferase</keyword>
<evidence type="ECO:0000313" key="7">
    <source>
        <dbReference type="Proteomes" id="UP001430953"/>
    </source>
</evidence>
<name>A0AAW2FDL2_9HYME</name>
<dbReference type="InterPro" id="IPR035595">
    <property type="entry name" value="UDP_glycos_trans_CS"/>
</dbReference>
<keyword evidence="5" id="KW-0732">Signal</keyword>
<keyword evidence="2 4" id="KW-0328">Glycosyltransferase</keyword>
<feature type="signal peptide" evidence="5">
    <location>
        <begin position="1"/>
        <end position="19"/>
    </location>
</feature>
<dbReference type="FunFam" id="3.40.50.2000:FF:000050">
    <property type="entry name" value="UDP-glucuronosyltransferase"/>
    <property type="match status" value="1"/>
</dbReference>
<evidence type="ECO:0000256" key="5">
    <source>
        <dbReference type="RuleBase" id="RU362059"/>
    </source>
</evidence>
<dbReference type="Gene3D" id="3.40.50.2000">
    <property type="entry name" value="Glycogen Phosphorylase B"/>
    <property type="match status" value="2"/>
</dbReference>